<reference evidence="2 3" key="1">
    <citation type="submission" date="2020-04" db="EMBL/GenBank/DDBJ databases">
        <authorList>
            <person name="Abaymova A."/>
            <person name="Teymurazov M."/>
            <person name="Tazyna O."/>
            <person name="Chatushin Y."/>
            <person name="Svetoch E."/>
            <person name="Pereligyn V."/>
            <person name="Pohylenko V."/>
            <person name="Platonov M."/>
            <person name="Kartsev N."/>
            <person name="Skryabin Y."/>
            <person name="Sizova A."/>
            <person name="Solomentsev V."/>
            <person name="Kislichkina A."/>
            <person name="Bogun A."/>
        </authorList>
    </citation>
    <scope>NUCLEOTIDE SEQUENCE [LARGE SCALE GENOMIC DNA]</scope>
    <source>
        <strain evidence="3">SCPM-O-B-8398 (E28)</strain>
    </source>
</reference>
<dbReference type="AlphaFoldDB" id="A0A848N0N8"/>
<proteinExistence type="predicted"/>
<sequence>MIAKYTPENQEERSESQNLGRGLPIRAQGSTEDEKLFLELLQQMQEDHPEDE</sequence>
<evidence type="ECO:0000256" key="1">
    <source>
        <dbReference type="SAM" id="MobiDB-lite"/>
    </source>
</evidence>
<dbReference type="EMBL" id="JABCAG010000091">
    <property type="protein sequence ID" value="NMP59798.1"/>
    <property type="molecule type" value="Genomic_DNA"/>
</dbReference>
<evidence type="ECO:0000313" key="3">
    <source>
        <dbReference type="Proteomes" id="UP000557857"/>
    </source>
</evidence>
<evidence type="ECO:0000313" key="2">
    <source>
        <dbReference type="EMBL" id="NMP59798.1"/>
    </source>
</evidence>
<feature type="region of interest" description="Disordered" evidence="1">
    <location>
        <begin position="1"/>
        <end position="30"/>
    </location>
</feature>
<gene>
    <name evidence="2" type="ORF">HI921_15265</name>
</gene>
<comment type="caution">
    <text evidence="2">The sequence shown here is derived from an EMBL/GenBank/DDBJ whole genome shotgun (WGS) entry which is preliminary data.</text>
</comment>
<dbReference type="Proteomes" id="UP000557857">
    <property type="component" value="Unassembled WGS sequence"/>
</dbReference>
<accession>A0A848N0N8</accession>
<dbReference type="RefSeq" id="WP_169059262.1">
    <property type="nucleotide sequence ID" value="NZ_JABCAG010000091.1"/>
</dbReference>
<name>A0A848N0N8_ENTMU</name>
<protein>
    <submittedName>
        <fullName evidence="2">Uncharacterized protein</fullName>
    </submittedName>
</protein>
<organism evidence="2 3">
    <name type="scientific">Enterococcus mundtii</name>
    <dbReference type="NCBI Taxonomy" id="53346"/>
    <lineage>
        <taxon>Bacteria</taxon>
        <taxon>Bacillati</taxon>
        <taxon>Bacillota</taxon>
        <taxon>Bacilli</taxon>
        <taxon>Lactobacillales</taxon>
        <taxon>Enterococcaceae</taxon>
        <taxon>Enterococcus</taxon>
    </lineage>
</organism>